<dbReference type="RefSeq" id="WP_251777913.1">
    <property type="nucleotide sequence ID" value="NZ_JAMKFE010000004.1"/>
</dbReference>
<evidence type="ECO:0008006" key="3">
    <source>
        <dbReference type="Google" id="ProtNLM"/>
    </source>
</evidence>
<protein>
    <recommendedName>
        <fullName evidence="3">DUF4123 domain-containing protein</fullName>
    </recommendedName>
</protein>
<gene>
    <name evidence="1" type="ORF">M8A51_09225</name>
</gene>
<name>A0ABT0YLW1_9BURK</name>
<organism evidence="1 2">
    <name type="scientific">Caldimonas mangrovi</name>
    <dbReference type="NCBI Taxonomy" id="2944811"/>
    <lineage>
        <taxon>Bacteria</taxon>
        <taxon>Pseudomonadati</taxon>
        <taxon>Pseudomonadota</taxon>
        <taxon>Betaproteobacteria</taxon>
        <taxon>Burkholderiales</taxon>
        <taxon>Sphaerotilaceae</taxon>
        <taxon>Caldimonas</taxon>
    </lineage>
</organism>
<proteinExistence type="predicted"/>
<reference evidence="1" key="1">
    <citation type="submission" date="2022-05" db="EMBL/GenBank/DDBJ databases">
        <title>Schlegelella sp. nov., isolated from mangrove soil.</title>
        <authorList>
            <person name="Liu Y."/>
            <person name="Ge X."/>
            <person name="Liu W."/>
        </authorList>
    </citation>
    <scope>NUCLEOTIDE SEQUENCE</scope>
    <source>
        <strain evidence="1">S2-27</strain>
    </source>
</reference>
<dbReference type="EMBL" id="JAMKFE010000004">
    <property type="protein sequence ID" value="MCM5679715.1"/>
    <property type="molecule type" value="Genomic_DNA"/>
</dbReference>
<sequence>MQDFSLKEALFAAFYQYREVEPDSHIYVLLDLNHPVAVHHPLHLDRLLQREAARSIEIVRRPDLAHEAELCPRLVQLYRAGEHGYVDEELVSLTLECAFQRCQSLNGAYVAAWIVSPEEPQQLSKRLASVNVTFDVRMGKQRHMPLFEPYRTALVVARFAPDSLKAWMGSSTHWLYADIAGQLQVIDAPRAETPWIPLRLSREHFAAMERIHQARFALKALANSDAVPRKQPELSIDNAVRQAHEWGLSHTEDVVLFVLNDFTVGPAWSSHPASMDAIQHAARGEGRLSDAMEALPDHSLESIAEHAQRRAPL</sequence>
<evidence type="ECO:0000313" key="1">
    <source>
        <dbReference type="EMBL" id="MCM5679715.1"/>
    </source>
</evidence>
<keyword evidence="2" id="KW-1185">Reference proteome</keyword>
<comment type="caution">
    <text evidence="1">The sequence shown here is derived from an EMBL/GenBank/DDBJ whole genome shotgun (WGS) entry which is preliminary data.</text>
</comment>
<accession>A0ABT0YLW1</accession>
<dbReference type="Proteomes" id="UP001165541">
    <property type="component" value="Unassembled WGS sequence"/>
</dbReference>
<evidence type="ECO:0000313" key="2">
    <source>
        <dbReference type="Proteomes" id="UP001165541"/>
    </source>
</evidence>